<dbReference type="EMBL" id="JAGGMS010000001">
    <property type="protein sequence ID" value="MBP2184506.1"/>
    <property type="molecule type" value="Genomic_DNA"/>
</dbReference>
<evidence type="ECO:0000256" key="1">
    <source>
        <dbReference type="ARBA" id="ARBA00023125"/>
    </source>
</evidence>
<organism evidence="4 5">
    <name type="scientific">Amycolatopsis magusensis</name>
    <dbReference type="NCBI Taxonomy" id="882444"/>
    <lineage>
        <taxon>Bacteria</taxon>
        <taxon>Bacillati</taxon>
        <taxon>Actinomycetota</taxon>
        <taxon>Actinomycetes</taxon>
        <taxon>Pseudonocardiales</taxon>
        <taxon>Pseudonocardiaceae</taxon>
        <taxon>Amycolatopsis</taxon>
    </lineage>
</organism>
<accession>A0ABS4PYJ8</accession>
<reference evidence="4 5" key="1">
    <citation type="submission" date="2021-03" db="EMBL/GenBank/DDBJ databases">
        <title>Sequencing the genomes of 1000 actinobacteria strains.</title>
        <authorList>
            <person name="Klenk H.-P."/>
        </authorList>
    </citation>
    <scope>NUCLEOTIDE SEQUENCE [LARGE SCALE GENOMIC DNA]</scope>
    <source>
        <strain evidence="4 5">DSM 45510</strain>
    </source>
</reference>
<dbReference type="Proteomes" id="UP000741013">
    <property type="component" value="Unassembled WGS sequence"/>
</dbReference>
<dbReference type="PRINTS" id="PR00455">
    <property type="entry name" value="HTHTETR"/>
</dbReference>
<gene>
    <name evidence="4" type="ORF">JOM49_006032</name>
</gene>
<dbReference type="RefSeq" id="WP_209667513.1">
    <property type="nucleotide sequence ID" value="NZ_JAGGMS010000001.1"/>
</dbReference>
<dbReference type="SUPFAM" id="SSF48498">
    <property type="entry name" value="Tetracyclin repressor-like, C-terminal domain"/>
    <property type="match status" value="1"/>
</dbReference>
<dbReference type="SUPFAM" id="SSF46689">
    <property type="entry name" value="Homeodomain-like"/>
    <property type="match status" value="1"/>
</dbReference>
<comment type="caution">
    <text evidence="4">The sequence shown here is derived from an EMBL/GenBank/DDBJ whole genome shotgun (WGS) entry which is preliminary data.</text>
</comment>
<dbReference type="InterPro" id="IPR050109">
    <property type="entry name" value="HTH-type_TetR-like_transc_reg"/>
</dbReference>
<sequence>MLESANTPDGVDGRSTRWDAHKAQRRLAVLDAAVGAIEREGPGVGVKQIAEEVGVPRSVVYRHFKDRADLDEQIRTRIVESLMTELAPTLRPDGTATQAIRRAVTTYLGWIERHPRLHAFLGTGARPAGGGSGVVVGTKAAIAHQAAELFAAALTPAGKDPGLAASIAFGIVGFVDAAVNRWLADKRATLSTTEFTEFLTRSTWAILDSNLRASGVELDPDRPVSEILG</sequence>
<dbReference type="PANTHER" id="PTHR30055">
    <property type="entry name" value="HTH-TYPE TRANSCRIPTIONAL REGULATOR RUTR"/>
    <property type="match status" value="1"/>
</dbReference>
<dbReference type="InterPro" id="IPR009057">
    <property type="entry name" value="Homeodomain-like_sf"/>
</dbReference>
<feature type="DNA-binding region" description="H-T-H motif" evidence="2">
    <location>
        <begin position="45"/>
        <end position="64"/>
    </location>
</feature>
<name>A0ABS4PYJ8_9PSEU</name>
<protein>
    <submittedName>
        <fullName evidence="4">AcrR family transcriptional regulator</fullName>
    </submittedName>
</protein>
<dbReference type="Pfam" id="PF00440">
    <property type="entry name" value="TetR_N"/>
    <property type="match status" value="1"/>
</dbReference>
<evidence type="ECO:0000313" key="4">
    <source>
        <dbReference type="EMBL" id="MBP2184506.1"/>
    </source>
</evidence>
<keyword evidence="5" id="KW-1185">Reference proteome</keyword>
<dbReference type="Gene3D" id="1.10.357.10">
    <property type="entry name" value="Tetracycline Repressor, domain 2"/>
    <property type="match status" value="1"/>
</dbReference>
<evidence type="ECO:0000256" key="2">
    <source>
        <dbReference type="PROSITE-ProRule" id="PRU00335"/>
    </source>
</evidence>
<dbReference type="InterPro" id="IPR001647">
    <property type="entry name" value="HTH_TetR"/>
</dbReference>
<feature type="domain" description="HTH tetR-type" evidence="3">
    <location>
        <begin position="23"/>
        <end position="82"/>
    </location>
</feature>
<dbReference type="PROSITE" id="PS50977">
    <property type="entry name" value="HTH_TETR_2"/>
    <property type="match status" value="1"/>
</dbReference>
<evidence type="ECO:0000259" key="3">
    <source>
        <dbReference type="PROSITE" id="PS50977"/>
    </source>
</evidence>
<dbReference type="InterPro" id="IPR036271">
    <property type="entry name" value="Tet_transcr_reg_TetR-rel_C_sf"/>
</dbReference>
<proteinExistence type="predicted"/>
<dbReference type="PANTHER" id="PTHR30055:SF160">
    <property type="entry name" value="TRANSCRIPTIONAL REGULATORY PROTEIN (PROBABLY ASNC-FAMILY)-RELATED"/>
    <property type="match status" value="1"/>
</dbReference>
<evidence type="ECO:0000313" key="5">
    <source>
        <dbReference type="Proteomes" id="UP000741013"/>
    </source>
</evidence>
<keyword evidence="1 2" id="KW-0238">DNA-binding</keyword>